<keyword evidence="4 9" id="KW-0547">Nucleotide-binding</keyword>
<comment type="subcellular location">
    <subcellularLocation>
        <location evidence="9">Cell membrane</location>
        <topology evidence="9">Multi-pass membrane protein</topology>
        <orientation evidence="9">Cytoplasmic side</orientation>
    </subcellularLocation>
</comment>
<dbReference type="Gene3D" id="3.30.720.210">
    <property type="match status" value="1"/>
</dbReference>
<evidence type="ECO:0000313" key="12">
    <source>
        <dbReference type="EMBL" id="MBK1669644.1"/>
    </source>
</evidence>
<dbReference type="InterPro" id="IPR005936">
    <property type="entry name" value="FtsH"/>
</dbReference>
<evidence type="ECO:0000256" key="9">
    <source>
        <dbReference type="HAMAP-Rule" id="MF_01458"/>
    </source>
</evidence>
<evidence type="ECO:0000256" key="7">
    <source>
        <dbReference type="ARBA" id="ARBA00022840"/>
    </source>
</evidence>
<organism evidence="12 13">
    <name type="scientific">Rhodovibrio sodomensis</name>
    <dbReference type="NCBI Taxonomy" id="1088"/>
    <lineage>
        <taxon>Bacteria</taxon>
        <taxon>Pseudomonadati</taxon>
        <taxon>Pseudomonadota</taxon>
        <taxon>Alphaproteobacteria</taxon>
        <taxon>Rhodospirillales</taxon>
        <taxon>Rhodovibrionaceae</taxon>
        <taxon>Rhodovibrio</taxon>
    </lineage>
</organism>
<evidence type="ECO:0000256" key="10">
    <source>
        <dbReference type="RuleBase" id="RU003651"/>
    </source>
</evidence>
<evidence type="ECO:0000256" key="2">
    <source>
        <dbReference type="ARBA" id="ARBA00022670"/>
    </source>
</evidence>
<accession>A0ABS1DHE8</accession>
<feature type="binding site" evidence="9">
    <location>
        <begin position="198"/>
        <end position="205"/>
    </location>
    <ligand>
        <name>ATP</name>
        <dbReference type="ChEBI" id="CHEBI:30616"/>
    </ligand>
</feature>
<dbReference type="Pfam" id="PF00004">
    <property type="entry name" value="AAA"/>
    <property type="match status" value="1"/>
</dbReference>
<dbReference type="HAMAP" id="MF_01458">
    <property type="entry name" value="FtsH"/>
    <property type="match status" value="1"/>
</dbReference>
<keyword evidence="9" id="KW-1133">Transmembrane helix</keyword>
<keyword evidence="13" id="KW-1185">Reference proteome</keyword>
<dbReference type="PANTHER" id="PTHR43655">
    <property type="entry name" value="ATP-DEPENDENT PROTEASE"/>
    <property type="match status" value="1"/>
</dbReference>
<keyword evidence="9" id="KW-1003">Cell membrane</keyword>
<evidence type="ECO:0000256" key="8">
    <source>
        <dbReference type="ARBA" id="ARBA00023049"/>
    </source>
</evidence>
<keyword evidence="12" id="KW-0131">Cell cycle</keyword>
<evidence type="ECO:0000256" key="5">
    <source>
        <dbReference type="ARBA" id="ARBA00022801"/>
    </source>
</evidence>
<keyword evidence="8 9" id="KW-0482">Metalloprotease</keyword>
<comment type="similarity">
    <text evidence="10">Belongs to the AAA ATPase family.</text>
</comment>
<evidence type="ECO:0000256" key="1">
    <source>
        <dbReference type="ARBA" id="ARBA00010044"/>
    </source>
</evidence>
<comment type="similarity">
    <text evidence="1 9">In the C-terminal section; belongs to the peptidase M41 family.</text>
</comment>
<comment type="cofactor">
    <cofactor evidence="9">
        <name>Zn(2+)</name>
        <dbReference type="ChEBI" id="CHEBI:29105"/>
    </cofactor>
    <text evidence="9">Binds 1 zinc ion per subunit.</text>
</comment>
<dbReference type="SUPFAM" id="SSF52540">
    <property type="entry name" value="P-loop containing nucleoside triphosphate hydrolases"/>
    <property type="match status" value="1"/>
</dbReference>
<dbReference type="InterPro" id="IPR027417">
    <property type="entry name" value="P-loop_NTPase"/>
</dbReference>
<dbReference type="InterPro" id="IPR003960">
    <property type="entry name" value="ATPase_AAA_CS"/>
</dbReference>
<keyword evidence="6 9" id="KW-0862">Zinc</keyword>
<dbReference type="InterPro" id="IPR037219">
    <property type="entry name" value="Peptidase_M41-like"/>
</dbReference>
<dbReference type="Pfam" id="PF06480">
    <property type="entry name" value="FtsH_ext"/>
    <property type="match status" value="1"/>
</dbReference>
<keyword evidence="3 9" id="KW-0479">Metal-binding</keyword>
<dbReference type="GO" id="GO:0051301">
    <property type="term" value="P:cell division"/>
    <property type="evidence" value="ECO:0007669"/>
    <property type="project" value="UniProtKB-KW"/>
</dbReference>
<comment type="subunit">
    <text evidence="9">Homohexamer.</text>
</comment>
<sequence>MAPKHKWNIGYLLAAILGVLLAQQIWVQTQRIQQIPYSAFQRYLEEGRIESVEVGQETVRGVFTKPVDGHERFVTQRIGDELARELREAGVERYDGTLETTLFEQVLSWLIPIGFFLALWFFFFRRLAEKQGLGGGLMQVGKSKARVTYEERTGTRFDDVAGIDEAKEELQEIVQFLRDPSGYGRLGAHVPKGVLLCGPPGTGKTLVARAVAGEAAVPFFYINGSEFVEMFVGVGAARTRDLFRQARERAPAIIFIDELDALARVRSGGGAMGGGGHDEKEQTLNQLLVEMDGFDPAEGLVIIGATNRPEILDPALLRAGRFDRRVLVDRPDKPGRIAILKVHTKKVDLAGDVDLDEIAQLCAGFTGADLSNLVNEAALLATRREADAVYMQDFENAIERVIAGLQKKNRILSQEERTRVAYHELGHALVSMELPGTDPVQKVSIIPRSVGALGYTMQRPTGDRYLMTRQELQNKMCVLLGGRAAESLFFDDVSTGAQDDLQKVTDIARSMVAQYAMTDALGQLAYEREQQSAGGLPLAGQERRPYAEVTAREIDRTARQLVDEAFERTCGLIRARYDQLDRAARQLLEQETMDESELRGFFDIREKKTATGEARRRLGRRRDPAA</sequence>
<dbReference type="InterPro" id="IPR003593">
    <property type="entry name" value="AAA+_ATPase"/>
</dbReference>
<gene>
    <name evidence="9" type="primary">ftsH</name>
    <name evidence="12" type="ORF">CKO28_16520</name>
</gene>
<feature type="binding site" evidence="9">
    <location>
        <position position="500"/>
    </location>
    <ligand>
        <name>Zn(2+)</name>
        <dbReference type="ChEBI" id="CHEBI:29105"/>
        <note>catalytic</note>
    </ligand>
</feature>
<comment type="caution">
    <text evidence="12">The sequence shown here is derived from an EMBL/GenBank/DDBJ whole genome shotgun (WGS) entry which is preliminary data.</text>
</comment>
<comment type="caution">
    <text evidence="9">Lacks conserved residue(s) required for the propagation of feature annotation.</text>
</comment>
<keyword evidence="12" id="KW-0132">Cell division</keyword>
<evidence type="ECO:0000256" key="3">
    <source>
        <dbReference type="ARBA" id="ARBA00022723"/>
    </source>
</evidence>
<reference evidence="12 13" key="1">
    <citation type="journal article" date="2020" name="Microorganisms">
        <title>Osmotic Adaptation and Compatible Solute Biosynthesis of Phototrophic Bacteria as Revealed from Genome Analyses.</title>
        <authorList>
            <person name="Imhoff J.F."/>
            <person name="Rahn T."/>
            <person name="Kunzel S."/>
            <person name="Keller A."/>
            <person name="Neulinger S.C."/>
        </authorList>
    </citation>
    <scope>NUCLEOTIDE SEQUENCE [LARGE SCALE GENOMIC DNA]</scope>
    <source>
        <strain evidence="12 13">DSM 9895</strain>
    </source>
</reference>
<dbReference type="Proteomes" id="UP001296873">
    <property type="component" value="Unassembled WGS sequence"/>
</dbReference>
<keyword evidence="9" id="KW-0472">Membrane</keyword>
<keyword evidence="7 9" id="KW-0067">ATP-binding</keyword>
<dbReference type="InterPro" id="IPR003959">
    <property type="entry name" value="ATPase_AAA_core"/>
</dbReference>
<dbReference type="InterPro" id="IPR041569">
    <property type="entry name" value="AAA_lid_3"/>
</dbReference>
<dbReference type="EC" id="3.4.24.-" evidence="9"/>
<proteinExistence type="inferred from homology"/>
<dbReference type="InterPro" id="IPR011546">
    <property type="entry name" value="Pept_M41_FtsH_extracell"/>
</dbReference>
<evidence type="ECO:0000259" key="11">
    <source>
        <dbReference type="SMART" id="SM00382"/>
    </source>
</evidence>
<evidence type="ECO:0000256" key="4">
    <source>
        <dbReference type="ARBA" id="ARBA00022741"/>
    </source>
</evidence>
<dbReference type="Pfam" id="PF01434">
    <property type="entry name" value="Peptidase_M41"/>
    <property type="match status" value="1"/>
</dbReference>
<feature type="domain" description="AAA+ ATPase" evidence="11">
    <location>
        <begin position="190"/>
        <end position="332"/>
    </location>
</feature>
<dbReference type="EMBL" id="NRRL01000055">
    <property type="protein sequence ID" value="MBK1669644.1"/>
    <property type="molecule type" value="Genomic_DNA"/>
</dbReference>
<feature type="transmembrane region" description="Helical" evidence="9">
    <location>
        <begin position="106"/>
        <end position="124"/>
    </location>
</feature>
<dbReference type="Gene3D" id="3.40.50.300">
    <property type="entry name" value="P-loop containing nucleotide triphosphate hydrolases"/>
    <property type="match status" value="1"/>
</dbReference>
<dbReference type="Gene3D" id="1.10.8.60">
    <property type="match status" value="1"/>
</dbReference>
<dbReference type="InterPro" id="IPR050928">
    <property type="entry name" value="ATP-dep_Zn_Metalloprotease"/>
</dbReference>
<feature type="binding site" evidence="9">
    <location>
        <position position="427"/>
    </location>
    <ligand>
        <name>Zn(2+)</name>
        <dbReference type="ChEBI" id="CHEBI:29105"/>
        <note>catalytic</note>
    </ligand>
</feature>
<comment type="similarity">
    <text evidence="9">In the central section; belongs to the AAA ATPase family.</text>
</comment>
<dbReference type="Gene3D" id="1.20.58.760">
    <property type="entry name" value="Peptidase M41"/>
    <property type="match status" value="1"/>
</dbReference>
<dbReference type="SMART" id="SM00382">
    <property type="entry name" value="AAA"/>
    <property type="match status" value="1"/>
</dbReference>
<comment type="function">
    <text evidence="9">Acts as a processive, ATP-dependent zinc metallopeptidase for both cytoplasmic and membrane proteins. Plays a role in the quality control of integral membrane proteins.</text>
</comment>
<evidence type="ECO:0000256" key="6">
    <source>
        <dbReference type="ARBA" id="ARBA00022833"/>
    </source>
</evidence>
<dbReference type="PANTHER" id="PTHR43655:SF2">
    <property type="entry name" value="AFG3 LIKE MATRIX AAA PEPTIDASE SUBUNIT 2, ISOFORM A"/>
    <property type="match status" value="1"/>
</dbReference>
<dbReference type="PROSITE" id="PS00674">
    <property type="entry name" value="AAA"/>
    <property type="match status" value="1"/>
</dbReference>
<dbReference type="InterPro" id="IPR000642">
    <property type="entry name" value="Peptidase_M41"/>
</dbReference>
<dbReference type="Pfam" id="PF17862">
    <property type="entry name" value="AAA_lid_3"/>
    <property type="match status" value="1"/>
</dbReference>
<keyword evidence="9" id="KW-0812">Transmembrane</keyword>
<dbReference type="NCBIfam" id="TIGR01241">
    <property type="entry name" value="FtsH_fam"/>
    <property type="match status" value="1"/>
</dbReference>
<dbReference type="CDD" id="cd19501">
    <property type="entry name" value="RecA-like_FtsH"/>
    <property type="match status" value="1"/>
</dbReference>
<protein>
    <recommendedName>
        <fullName evidence="9">ATP-dependent zinc metalloprotease FtsH</fullName>
        <ecNumber evidence="9">3.4.24.-</ecNumber>
    </recommendedName>
</protein>
<name>A0ABS1DHE8_9PROT</name>
<keyword evidence="5 9" id="KW-0378">Hydrolase</keyword>
<evidence type="ECO:0000313" key="13">
    <source>
        <dbReference type="Proteomes" id="UP001296873"/>
    </source>
</evidence>
<feature type="active site" evidence="9">
    <location>
        <position position="424"/>
    </location>
</feature>
<feature type="binding site" evidence="9">
    <location>
        <position position="423"/>
    </location>
    <ligand>
        <name>Zn(2+)</name>
        <dbReference type="ChEBI" id="CHEBI:29105"/>
        <note>catalytic</note>
    </ligand>
</feature>
<dbReference type="SUPFAM" id="SSF140990">
    <property type="entry name" value="FtsH protease domain-like"/>
    <property type="match status" value="1"/>
</dbReference>
<keyword evidence="2 9" id="KW-0645">Protease</keyword>